<evidence type="ECO:0000313" key="2">
    <source>
        <dbReference type="WBParaSite" id="ALUE_0000790001-mRNA-1"/>
    </source>
</evidence>
<keyword evidence="1" id="KW-1185">Reference proteome</keyword>
<evidence type="ECO:0000313" key="1">
    <source>
        <dbReference type="Proteomes" id="UP000036681"/>
    </source>
</evidence>
<reference evidence="2" key="1">
    <citation type="submission" date="2017-02" db="UniProtKB">
        <authorList>
            <consortium name="WormBaseParasite"/>
        </authorList>
    </citation>
    <scope>IDENTIFICATION</scope>
</reference>
<organism evidence="1 2">
    <name type="scientific">Ascaris lumbricoides</name>
    <name type="common">Giant roundworm</name>
    <dbReference type="NCBI Taxonomy" id="6252"/>
    <lineage>
        <taxon>Eukaryota</taxon>
        <taxon>Metazoa</taxon>
        <taxon>Ecdysozoa</taxon>
        <taxon>Nematoda</taxon>
        <taxon>Chromadorea</taxon>
        <taxon>Rhabditida</taxon>
        <taxon>Spirurina</taxon>
        <taxon>Ascaridomorpha</taxon>
        <taxon>Ascaridoidea</taxon>
        <taxon>Ascarididae</taxon>
        <taxon>Ascaris</taxon>
    </lineage>
</organism>
<sequence length="88" mass="10127">MAAFMDAAHMLLMCFKSSRHPHINYTPESYPANICNSCYDRSYSVSFFCGAIYSINAWYSANEATRPKTWQLWRAFAAWRACDHCATP</sequence>
<dbReference type="WBParaSite" id="ALUE_0000790001-mRNA-1">
    <property type="protein sequence ID" value="ALUE_0000790001-mRNA-1"/>
    <property type="gene ID" value="ALUE_0000790001"/>
</dbReference>
<accession>A0A0M3HX92</accession>
<protein>
    <submittedName>
        <fullName evidence="2">Secreted protein</fullName>
    </submittedName>
</protein>
<proteinExistence type="predicted"/>
<name>A0A0M3HX92_ASCLU</name>
<dbReference type="Proteomes" id="UP000036681">
    <property type="component" value="Unplaced"/>
</dbReference>
<dbReference type="AlphaFoldDB" id="A0A0M3HX92"/>